<evidence type="ECO:0000313" key="3">
    <source>
        <dbReference type="Proteomes" id="UP001460270"/>
    </source>
</evidence>
<feature type="compositionally biased region" description="Pro residues" evidence="1">
    <location>
        <begin position="271"/>
        <end position="295"/>
    </location>
</feature>
<feature type="compositionally biased region" description="Basic and acidic residues" evidence="1">
    <location>
        <begin position="36"/>
        <end position="51"/>
    </location>
</feature>
<feature type="region of interest" description="Disordered" evidence="1">
    <location>
        <begin position="36"/>
        <end position="69"/>
    </location>
</feature>
<evidence type="ECO:0000256" key="1">
    <source>
        <dbReference type="SAM" id="MobiDB-lite"/>
    </source>
</evidence>
<dbReference type="Proteomes" id="UP001460270">
    <property type="component" value="Unassembled WGS sequence"/>
</dbReference>
<dbReference type="EMBL" id="JBBPFD010000013">
    <property type="protein sequence ID" value="KAK7901418.1"/>
    <property type="molecule type" value="Genomic_DNA"/>
</dbReference>
<protein>
    <submittedName>
        <fullName evidence="2">Uncharacterized protein</fullName>
    </submittedName>
</protein>
<feature type="compositionally biased region" description="Basic and acidic residues" evidence="1">
    <location>
        <begin position="230"/>
        <end position="243"/>
    </location>
</feature>
<accession>A0AAW0NKV9</accession>
<feature type="region of interest" description="Disordered" evidence="1">
    <location>
        <begin position="168"/>
        <end position="319"/>
    </location>
</feature>
<feature type="compositionally biased region" description="Low complexity" evidence="1">
    <location>
        <begin position="57"/>
        <end position="69"/>
    </location>
</feature>
<proteinExistence type="predicted"/>
<feature type="region of interest" description="Disordered" evidence="1">
    <location>
        <begin position="125"/>
        <end position="152"/>
    </location>
</feature>
<feature type="compositionally biased region" description="Pro residues" evidence="1">
    <location>
        <begin position="305"/>
        <end position="315"/>
    </location>
</feature>
<gene>
    <name evidence="2" type="ORF">WMY93_018187</name>
</gene>
<evidence type="ECO:0000313" key="2">
    <source>
        <dbReference type="EMBL" id="KAK7901418.1"/>
    </source>
</evidence>
<organism evidence="2 3">
    <name type="scientific">Mugilogobius chulae</name>
    <name type="common">yellowstripe goby</name>
    <dbReference type="NCBI Taxonomy" id="88201"/>
    <lineage>
        <taxon>Eukaryota</taxon>
        <taxon>Metazoa</taxon>
        <taxon>Chordata</taxon>
        <taxon>Craniata</taxon>
        <taxon>Vertebrata</taxon>
        <taxon>Euteleostomi</taxon>
        <taxon>Actinopterygii</taxon>
        <taxon>Neopterygii</taxon>
        <taxon>Teleostei</taxon>
        <taxon>Neoteleostei</taxon>
        <taxon>Acanthomorphata</taxon>
        <taxon>Gobiaria</taxon>
        <taxon>Gobiiformes</taxon>
        <taxon>Gobioidei</taxon>
        <taxon>Gobiidae</taxon>
        <taxon>Gobionellinae</taxon>
        <taxon>Mugilogobius</taxon>
    </lineage>
</organism>
<keyword evidence="3" id="KW-1185">Reference proteome</keyword>
<dbReference type="AlphaFoldDB" id="A0AAW0NKV9"/>
<feature type="compositionally biased region" description="Polar residues" evidence="1">
    <location>
        <begin position="256"/>
        <end position="265"/>
    </location>
</feature>
<sequence length="420" mass="45677">MQFCRKVLCKPCSARVTSPEEDMEYKMGSCIGIANRKSEAHSDTSKRDNKPLLRGASSSQQSLSLSQSLLPDVPVVSGVVERRGSPGDPLEDREELEFPHDLLPSLDFSSELNIWESSLGPLPSLDSPQQDFHTPTEDTTWCANATADSPKQKEDIALLKKKLSIDLPDPVEVGPIKKEETRKVEVSREPQLPVQQVTTEDLPKVDIPKVKNEEVQSKPDPVVEATTTHSEQKPEKSLEKHLDSQPPKEPVVPAELQNSGPSHTELSACPPGVPPAPPPSSPSDFPTPPPTPPKTHSPEAAPASPLFPPPPPELEPIPSTQIHRLHPRHNLSDVAVAMGSSTINTVACADCCESGQQLFYLSLGLYNIDFNPPCEGGEDTVVRGERERESEGGGGGLSGNTLWLYQQPTRATHACREARF</sequence>
<feature type="compositionally biased region" description="Basic and acidic residues" evidence="1">
    <location>
        <begin position="201"/>
        <end position="217"/>
    </location>
</feature>
<name>A0AAW0NKV9_9GOBI</name>
<comment type="caution">
    <text evidence="2">The sequence shown here is derived from an EMBL/GenBank/DDBJ whole genome shotgun (WGS) entry which is preliminary data.</text>
</comment>
<feature type="compositionally biased region" description="Basic and acidic residues" evidence="1">
    <location>
        <begin position="175"/>
        <end position="188"/>
    </location>
</feature>
<feature type="compositionally biased region" description="Polar residues" evidence="1">
    <location>
        <begin position="129"/>
        <end position="149"/>
    </location>
</feature>
<reference evidence="3" key="1">
    <citation type="submission" date="2024-04" db="EMBL/GenBank/DDBJ databases">
        <title>Salinicola lusitanus LLJ914,a marine bacterium isolated from the Okinawa Trough.</title>
        <authorList>
            <person name="Li J."/>
        </authorList>
    </citation>
    <scope>NUCLEOTIDE SEQUENCE [LARGE SCALE GENOMIC DNA]</scope>
</reference>